<evidence type="ECO:0000256" key="8">
    <source>
        <dbReference type="ARBA" id="ARBA00023163"/>
    </source>
</evidence>
<sequence length="1162" mass="126360">MQAPEAPVAAPSAPRSRQRRRRPGPAASRDTQQSGTPQAPNGQNASTLQQPGTGPAPTSDRTQNPDQTRQRRPNKEGRGSGPRRGRGGAPRRGGQGTTAEQTEQIPPMQSRGMRARGFAARLTRPGQEPDDRCTGISANGDVDPNLRADAPDFVPGPAGTIPPSSLPLSTPTKGKGKANSKAPQRPPRVTTKSTADDIATRIHEDIAHNLYECPICTSELGRRSKVWACELCWTVFHLSCVKKWSTNEGSAAAHSRQNEDGQMPPVPKAWRCPGCNLSHERFPSAYTCWCEKETDPRPLPGLPPHSCGQTCSRPRKGCPHPCDATCHAGPCAPCTAMGPTQDCFCGRNSSTKRCQDTDYDRGWSCGEICGDLLPCGEHTCPVPCHEGLCGACEVRIEGRCYCGKVQTDMLCSSKEDEMESQVIRDDGSKEEWTGCFACPDTCERQFDCGLHSCQKPCHPQDALPAHCPKSPESVSRCPCGKTKLSDISGFTPRTSCEDPVPNCREPCGKMLACGHSCDQICHTGPCGMCKRRVPIACQCGRTSAMSVCHQGNVCPPQCFRQCKTTLHCGRHACTERCCPGEQKAIERQALRRKLKSHLRPTDEDIEAEHICTRICGRLLKCGRHTCPELCHKGACNTCREAIFEEIPCNCGRSILYPPQPCGTKPPACPFPCSRPKRCGHPQTAHNCHLDEESCPNCPFLTEKECLCGKKVMKNVPCWLTDARCGQVCGALLKCGSHYCKKDCHRPGECEDADKPCEQACGKNKSLCGHPCEEQCHAPYPCPEKTPCTSTLTVTCNCGRLRQERRCGAAKAIASKGQLQQAERLPSLTLLTCDDECSRLERNRGLASALGVDINPTTTVQAYTSTNLPYSAETLDQYVKLASTVPLSTLQTYESSMHALATDNTSRSFRFQPAKSTLRAYAHSLATDWGFVTESHDPEPHRHVFVLKPLTWTPPVFGVGTGSSVGIGGLSVRECVKLRERERTKERDAQRAAALEAKAAREASKTQTGADGWAQVASRAKKPGAENSALSTRSTTPVQNIFESRSIYSALAGGSMPETSSQSSKKERLVLRSGVGASKAMRSQAPAEVVDSWEEAEEKEELAEKAEQDQEHEQPQPQPQDRDHGQEASLIEAQQSENSDIVHEASQVPEQLTAVDAETSSTK</sequence>
<keyword evidence="5" id="KW-0863">Zinc-finger</keyword>
<dbReference type="GO" id="GO:0008270">
    <property type="term" value="F:zinc ion binding"/>
    <property type="evidence" value="ECO:0007669"/>
    <property type="project" value="UniProtKB-KW"/>
</dbReference>
<evidence type="ECO:0000256" key="3">
    <source>
        <dbReference type="ARBA" id="ARBA00022723"/>
    </source>
</evidence>
<name>A0A9W9XFL7_9EURO</name>
<feature type="compositionally biased region" description="Low complexity" evidence="10">
    <location>
        <begin position="162"/>
        <end position="172"/>
    </location>
</feature>
<dbReference type="EMBL" id="JAPWDQ010000003">
    <property type="protein sequence ID" value="KAJ5491252.1"/>
    <property type="molecule type" value="Genomic_DNA"/>
</dbReference>
<comment type="similarity">
    <text evidence="2">Belongs to the NFX1 family.</text>
</comment>
<dbReference type="InterPro" id="IPR036867">
    <property type="entry name" value="R3H_dom_sf"/>
</dbReference>
<evidence type="ECO:0000256" key="10">
    <source>
        <dbReference type="SAM" id="MobiDB-lite"/>
    </source>
</evidence>
<feature type="compositionally biased region" description="Gly residues" evidence="10">
    <location>
        <begin position="87"/>
        <end position="96"/>
    </location>
</feature>
<feature type="domain" description="R3H" evidence="11">
    <location>
        <begin position="886"/>
        <end position="949"/>
    </location>
</feature>
<dbReference type="InterPro" id="IPR000967">
    <property type="entry name" value="Znf_NFX1"/>
</dbReference>
<keyword evidence="9" id="KW-0539">Nucleus</keyword>
<reference evidence="12" key="1">
    <citation type="submission" date="2022-12" db="EMBL/GenBank/DDBJ databases">
        <authorList>
            <person name="Petersen C."/>
        </authorList>
    </citation>
    <scope>NUCLEOTIDE SEQUENCE</scope>
    <source>
        <strain evidence="12">IBT 30728</strain>
    </source>
</reference>
<evidence type="ECO:0000256" key="6">
    <source>
        <dbReference type="ARBA" id="ARBA00022833"/>
    </source>
</evidence>
<dbReference type="CDD" id="cd06006">
    <property type="entry name" value="R3H_unknown_2"/>
    <property type="match status" value="1"/>
</dbReference>
<dbReference type="SMART" id="SM00438">
    <property type="entry name" value="ZnF_NFX"/>
    <property type="match status" value="10"/>
</dbReference>
<feature type="compositionally biased region" description="Polar residues" evidence="10">
    <location>
        <begin position="1027"/>
        <end position="1036"/>
    </location>
</feature>
<dbReference type="InterPro" id="IPR034077">
    <property type="entry name" value="R3H_FAP1"/>
</dbReference>
<feature type="compositionally biased region" description="Basic and acidic residues" evidence="10">
    <location>
        <begin position="1101"/>
        <end position="1125"/>
    </location>
</feature>
<dbReference type="InterPro" id="IPR001374">
    <property type="entry name" value="R3H_dom"/>
</dbReference>
<dbReference type="CDD" id="cd06008">
    <property type="entry name" value="NF-X1-zinc-finger"/>
    <property type="match status" value="6"/>
</dbReference>
<dbReference type="AlphaFoldDB" id="A0A9W9XFL7"/>
<comment type="caution">
    <text evidence="12">The sequence shown here is derived from an EMBL/GenBank/DDBJ whole genome shotgun (WGS) entry which is preliminary data.</text>
</comment>
<dbReference type="SUPFAM" id="SSF82708">
    <property type="entry name" value="R3H domain"/>
    <property type="match status" value="1"/>
</dbReference>
<feature type="compositionally biased region" description="Polar residues" evidence="10">
    <location>
        <begin position="30"/>
        <end position="52"/>
    </location>
</feature>
<organism evidence="12 13">
    <name type="scientific">Penicillium diatomitis</name>
    <dbReference type="NCBI Taxonomy" id="2819901"/>
    <lineage>
        <taxon>Eukaryota</taxon>
        <taxon>Fungi</taxon>
        <taxon>Dikarya</taxon>
        <taxon>Ascomycota</taxon>
        <taxon>Pezizomycotina</taxon>
        <taxon>Eurotiomycetes</taxon>
        <taxon>Eurotiomycetidae</taxon>
        <taxon>Eurotiales</taxon>
        <taxon>Aspergillaceae</taxon>
        <taxon>Penicillium</taxon>
    </lineage>
</organism>
<evidence type="ECO:0000256" key="7">
    <source>
        <dbReference type="ARBA" id="ARBA00023015"/>
    </source>
</evidence>
<comment type="subcellular location">
    <subcellularLocation>
        <location evidence="1">Nucleus</location>
    </subcellularLocation>
</comment>
<dbReference type="PROSITE" id="PS51061">
    <property type="entry name" value="R3H"/>
    <property type="match status" value="1"/>
</dbReference>
<keyword evidence="4" id="KW-0677">Repeat</keyword>
<evidence type="ECO:0000256" key="2">
    <source>
        <dbReference type="ARBA" id="ARBA00007269"/>
    </source>
</evidence>
<gene>
    <name evidence="12" type="ORF">N7539_002819</name>
</gene>
<proteinExistence type="inferred from homology"/>
<evidence type="ECO:0000259" key="11">
    <source>
        <dbReference type="PROSITE" id="PS51061"/>
    </source>
</evidence>
<evidence type="ECO:0000313" key="12">
    <source>
        <dbReference type="EMBL" id="KAJ5491252.1"/>
    </source>
</evidence>
<dbReference type="RefSeq" id="XP_056792381.1">
    <property type="nucleotide sequence ID" value="XM_056932422.1"/>
</dbReference>
<dbReference type="PANTHER" id="PTHR12360:SF12">
    <property type="entry name" value="TRANSCRIPTIONAL REPRESSOR NF-X1"/>
    <property type="match status" value="1"/>
</dbReference>
<keyword evidence="3" id="KW-0479">Metal-binding</keyword>
<evidence type="ECO:0000256" key="9">
    <source>
        <dbReference type="ARBA" id="ARBA00023242"/>
    </source>
</evidence>
<keyword evidence="8" id="KW-0804">Transcription</keyword>
<feature type="region of interest" description="Disordered" evidence="10">
    <location>
        <begin position="981"/>
        <end position="1036"/>
    </location>
</feature>
<evidence type="ECO:0000256" key="4">
    <source>
        <dbReference type="ARBA" id="ARBA00022737"/>
    </source>
</evidence>
<keyword evidence="13" id="KW-1185">Reference proteome</keyword>
<reference evidence="12" key="2">
    <citation type="journal article" date="2023" name="IMA Fungus">
        <title>Comparative genomic study of the Penicillium genus elucidates a diverse pangenome and 15 lateral gene transfer events.</title>
        <authorList>
            <person name="Petersen C."/>
            <person name="Sorensen T."/>
            <person name="Nielsen M.R."/>
            <person name="Sondergaard T.E."/>
            <person name="Sorensen J.L."/>
            <person name="Fitzpatrick D.A."/>
            <person name="Frisvad J.C."/>
            <person name="Nielsen K.L."/>
        </authorList>
    </citation>
    <scope>NUCLEOTIDE SEQUENCE</scope>
    <source>
        <strain evidence="12">IBT 30728</strain>
    </source>
</reference>
<dbReference type="Gene3D" id="3.30.1370.50">
    <property type="entry name" value="R3H-like domain"/>
    <property type="match status" value="1"/>
</dbReference>
<dbReference type="Proteomes" id="UP001148312">
    <property type="component" value="Unassembled WGS sequence"/>
</dbReference>
<feature type="region of interest" description="Disordered" evidence="10">
    <location>
        <begin position="1074"/>
        <end position="1162"/>
    </location>
</feature>
<dbReference type="Pfam" id="PF01422">
    <property type="entry name" value="zf-NF-X1"/>
    <property type="match status" value="7"/>
</dbReference>
<evidence type="ECO:0000256" key="1">
    <source>
        <dbReference type="ARBA" id="ARBA00004123"/>
    </source>
</evidence>
<dbReference type="GO" id="GO:0000981">
    <property type="term" value="F:DNA-binding transcription factor activity, RNA polymerase II-specific"/>
    <property type="evidence" value="ECO:0007669"/>
    <property type="project" value="TreeGrafter"/>
</dbReference>
<dbReference type="GO" id="GO:0000977">
    <property type="term" value="F:RNA polymerase II transcription regulatory region sequence-specific DNA binding"/>
    <property type="evidence" value="ECO:0007669"/>
    <property type="project" value="TreeGrafter"/>
</dbReference>
<protein>
    <submittedName>
        <fullName evidence="12">Zinc fingerNF-X1-type</fullName>
    </submittedName>
</protein>
<dbReference type="GO" id="GO:0005634">
    <property type="term" value="C:nucleus"/>
    <property type="evidence" value="ECO:0007669"/>
    <property type="project" value="UniProtKB-SubCell"/>
</dbReference>
<dbReference type="Pfam" id="PF01424">
    <property type="entry name" value="R3H"/>
    <property type="match status" value="1"/>
</dbReference>
<evidence type="ECO:0000313" key="13">
    <source>
        <dbReference type="Proteomes" id="UP001148312"/>
    </source>
</evidence>
<dbReference type="InterPro" id="IPR034078">
    <property type="entry name" value="NFX1_fam"/>
</dbReference>
<dbReference type="PANTHER" id="PTHR12360">
    <property type="entry name" value="NUCLEAR TRANSCRIPTION FACTOR, X-BOX BINDING 1 NFX1"/>
    <property type="match status" value="1"/>
</dbReference>
<dbReference type="GeneID" id="81622671"/>
<dbReference type="GO" id="GO:0000122">
    <property type="term" value="P:negative regulation of transcription by RNA polymerase II"/>
    <property type="evidence" value="ECO:0007669"/>
    <property type="project" value="TreeGrafter"/>
</dbReference>
<keyword evidence="6" id="KW-0862">Zinc</keyword>
<feature type="region of interest" description="Disordered" evidence="10">
    <location>
        <begin position="1"/>
        <end position="196"/>
    </location>
</feature>
<evidence type="ECO:0000256" key="5">
    <source>
        <dbReference type="ARBA" id="ARBA00022771"/>
    </source>
</evidence>
<keyword evidence="7" id="KW-0805">Transcription regulation</keyword>
<feature type="compositionally biased region" description="Acidic residues" evidence="10">
    <location>
        <begin position="1090"/>
        <end position="1100"/>
    </location>
</feature>
<accession>A0A9W9XFL7</accession>
<feature type="compositionally biased region" description="Low complexity" evidence="10">
    <location>
        <begin position="1"/>
        <end position="15"/>
    </location>
</feature>